<dbReference type="InterPro" id="IPR036938">
    <property type="entry name" value="PAP2/HPO_sf"/>
</dbReference>
<evidence type="ECO:0000259" key="5">
    <source>
        <dbReference type="SMART" id="SM00014"/>
    </source>
</evidence>
<dbReference type="PANTHER" id="PTHR14969">
    <property type="entry name" value="SPHINGOSINE-1-PHOSPHATE PHOSPHOHYDROLASE"/>
    <property type="match status" value="1"/>
</dbReference>
<dbReference type="Proteomes" id="UP000253782">
    <property type="component" value="Unassembled WGS sequence"/>
</dbReference>
<feature type="transmembrane region" description="Helical" evidence="4">
    <location>
        <begin position="205"/>
        <end position="228"/>
    </location>
</feature>
<comment type="caution">
    <text evidence="6">The sequence shown here is derived from an EMBL/GenBank/DDBJ whole genome shotgun (WGS) entry which is preliminary data.</text>
</comment>
<dbReference type="Pfam" id="PF01569">
    <property type="entry name" value="PAP2"/>
    <property type="match status" value="1"/>
</dbReference>
<feature type="transmembrane region" description="Helical" evidence="4">
    <location>
        <begin position="109"/>
        <end position="128"/>
    </location>
</feature>
<accession>A0A369UVI4</accession>
<evidence type="ECO:0000313" key="7">
    <source>
        <dbReference type="Proteomes" id="UP000253782"/>
    </source>
</evidence>
<keyword evidence="4" id="KW-0812">Transmembrane</keyword>
<keyword evidence="4" id="KW-1133">Transmembrane helix</keyword>
<evidence type="ECO:0000256" key="3">
    <source>
        <dbReference type="ARBA" id="ARBA00047594"/>
    </source>
</evidence>
<sequence length="261" mass="28876">MDALALWASTHALMLWASWLVFALLCGDLLWRCIRQQRQQTLPGQQTPIALLPKTCFALALIPLLSFACVAYAVQTQSALTHFDTAFAEQLRQHLPVPLLRGIAELTQLGNFIPLAIAGGVTCVLMLFRRQWRLAITWAAALLGNVAIYSSLKGYFQRPRPLDGHGFISEPTWSFPSGHASGSMVFYGALTYVLMCLLPARWHRAIIAAAIAFITVIGISRIMLQVHYFSDVMAGYAIGLTWLLVCVGSSEYARSRSAIHR</sequence>
<protein>
    <recommendedName>
        <fullName evidence="1">undecaprenyl-diphosphate phosphatase</fullName>
        <ecNumber evidence="1">3.6.1.27</ecNumber>
    </recommendedName>
    <alternativeName>
        <fullName evidence="2">Undecaprenyl pyrophosphate phosphatase</fullName>
    </alternativeName>
</protein>
<dbReference type="InterPro" id="IPR000326">
    <property type="entry name" value="PAP2/HPO"/>
</dbReference>
<feature type="transmembrane region" description="Helical" evidence="4">
    <location>
        <begin position="135"/>
        <end position="152"/>
    </location>
</feature>
<feature type="transmembrane region" description="Helical" evidence="4">
    <location>
        <begin position="234"/>
        <end position="253"/>
    </location>
</feature>
<dbReference type="EC" id="3.6.1.27" evidence="1"/>
<keyword evidence="7" id="KW-1185">Reference proteome</keyword>
<feature type="transmembrane region" description="Helical" evidence="4">
    <location>
        <begin position="12"/>
        <end position="31"/>
    </location>
</feature>
<proteinExistence type="predicted"/>
<dbReference type="CDD" id="cd03392">
    <property type="entry name" value="PAP2_like_2"/>
    <property type="match status" value="1"/>
</dbReference>
<reference evidence="6 7" key="1">
    <citation type="submission" date="2018-07" db="EMBL/GenBank/DDBJ databases">
        <title>Dyella tabacisoli L4-6T, whole genome shotgun sequence.</title>
        <authorList>
            <person name="Zhou X.-K."/>
            <person name="Li W.-J."/>
            <person name="Duan Y.-Q."/>
        </authorList>
    </citation>
    <scope>NUCLEOTIDE SEQUENCE [LARGE SCALE GENOMIC DNA]</scope>
    <source>
        <strain evidence="6 7">L4-6</strain>
    </source>
</reference>
<evidence type="ECO:0000256" key="1">
    <source>
        <dbReference type="ARBA" id="ARBA00012374"/>
    </source>
</evidence>
<dbReference type="EMBL" id="QQAH01000001">
    <property type="protein sequence ID" value="RDD83748.1"/>
    <property type="molecule type" value="Genomic_DNA"/>
</dbReference>
<comment type="catalytic activity">
    <reaction evidence="3">
        <text>di-trans,octa-cis-undecaprenyl diphosphate + H2O = di-trans,octa-cis-undecaprenyl phosphate + phosphate + H(+)</text>
        <dbReference type="Rhea" id="RHEA:28094"/>
        <dbReference type="ChEBI" id="CHEBI:15377"/>
        <dbReference type="ChEBI" id="CHEBI:15378"/>
        <dbReference type="ChEBI" id="CHEBI:43474"/>
        <dbReference type="ChEBI" id="CHEBI:58405"/>
        <dbReference type="ChEBI" id="CHEBI:60392"/>
        <dbReference type="EC" id="3.6.1.27"/>
    </reaction>
</comment>
<dbReference type="AlphaFoldDB" id="A0A369UVI4"/>
<dbReference type="GO" id="GO:0050380">
    <property type="term" value="F:undecaprenyl-diphosphatase activity"/>
    <property type="evidence" value="ECO:0007669"/>
    <property type="project" value="UniProtKB-EC"/>
</dbReference>
<organism evidence="6 7">
    <name type="scientific">Dyella tabacisoli</name>
    <dbReference type="NCBI Taxonomy" id="2282381"/>
    <lineage>
        <taxon>Bacteria</taxon>
        <taxon>Pseudomonadati</taxon>
        <taxon>Pseudomonadota</taxon>
        <taxon>Gammaproteobacteria</taxon>
        <taxon>Lysobacterales</taxon>
        <taxon>Rhodanobacteraceae</taxon>
        <taxon>Dyella</taxon>
    </lineage>
</organism>
<dbReference type="SMART" id="SM00014">
    <property type="entry name" value="acidPPc"/>
    <property type="match status" value="1"/>
</dbReference>
<dbReference type="PANTHER" id="PTHR14969:SF13">
    <property type="entry name" value="AT30094P"/>
    <property type="match status" value="1"/>
</dbReference>
<evidence type="ECO:0000313" key="6">
    <source>
        <dbReference type="EMBL" id="RDD83748.1"/>
    </source>
</evidence>
<dbReference type="OrthoDB" id="9780918at2"/>
<name>A0A369UVI4_9GAMM</name>
<feature type="transmembrane region" description="Helical" evidence="4">
    <location>
        <begin position="51"/>
        <end position="74"/>
    </location>
</feature>
<dbReference type="Gene3D" id="1.20.144.10">
    <property type="entry name" value="Phosphatidic acid phosphatase type 2/haloperoxidase"/>
    <property type="match status" value="1"/>
</dbReference>
<keyword evidence="4" id="KW-0472">Membrane</keyword>
<gene>
    <name evidence="6" type="ORF">DVJ77_01910</name>
</gene>
<feature type="domain" description="Phosphatidic acid phosphatase type 2/haloperoxidase" evidence="5">
    <location>
        <begin position="133"/>
        <end position="247"/>
    </location>
</feature>
<evidence type="ECO:0000256" key="2">
    <source>
        <dbReference type="ARBA" id="ARBA00032707"/>
    </source>
</evidence>
<evidence type="ECO:0000256" key="4">
    <source>
        <dbReference type="SAM" id="Phobius"/>
    </source>
</evidence>
<feature type="transmembrane region" description="Helical" evidence="4">
    <location>
        <begin position="180"/>
        <end position="198"/>
    </location>
</feature>
<dbReference type="SUPFAM" id="SSF48317">
    <property type="entry name" value="Acid phosphatase/Vanadium-dependent haloperoxidase"/>
    <property type="match status" value="1"/>
</dbReference>